<dbReference type="AlphaFoldDB" id="A0A6M8U9Q5"/>
<keyword evidence="2" id="KW-0418">Kinase</keyword>
<accession>A0A6M8U9Q5</accession>
<dbReference type="Proteomes" id="UP000505325">
    <property type="component" value="Chromosome"/>
</dbReference>
<dbReference type="PROSITE" id="PS01125">
    <property type="entry name" value="ROK"/>
    <property type="match status" value="1"/>
</dbReference>
<dbReference type="InterPro" id="IPR000600">
    <property type="entry name" value="ROK"/>
</dbReference>
<evidence type="ECO:0000256" key="1">
    <source>
        <dbReference type="ARBA" id="ARBA00023277"/>
    </source>
</evidence>
<keyword evidence="3" id="KW-1185">Reference proteome</keyword>
<dbReference type="GO" id="GO:0009384">
    <property type="term" value="F:N-acylmannosamine kinase activity"/>
    <property type="evidence" value="ECO:0007669"/>
    <property type="project" value="TreeGrafter"/>
</dbReference>
<dbReference type="SUPFAM" id="SSF53067">
    <property type="entry name" value="Actin-like ATPase domain"/>
    <property type="match status" value="1"/>
</dbReference>
<keyword evidence="2" id="KW-0808">Transferase</keyword>
<dbReference type="KEGG" id="pmak:PMPD1_1325"/>
<dbReference type="Gene3D" id="3.30.420.40">
    <property type="match status" value="2"/>
</dbReference>
<evidence type="ECO:0000313" key="3">
    <source>
        <dbReference type="Proteomes" id="UP000505325"/>
    </source>
</evidence>
<protein>
    <submittedName>
        <fullName evidence="2">N-acetylmannosamine kinase</fullName>
    </submittedName>
</protein>
<dbReference type="InterPro" id="IPR043129">
    <property type="entry name" value="ATPase_NBD"/>
</dbReference>
<dbReference type="EMBL" id="CP054212">
    <property type="protein sequence ID" value="QKJ86284.1"/>
    <property type="molecule type" value="Genomic_DNA"/>
</dbReference>
<evidence type="ECO:0000313" key="2">
    <source>
        <dbReference type="EMBL" id="QKJ86284.1"/>
    </source>
</evidence>
<organism evidence="2 3">
    <name type="scientific">Paramixta manurensis</name>
    <dbReference type="NCBI Taxonomy" id="2740817"/>
    <lineage>
        <taxon>Bacteria</taxon>
        <taxon>Pseudomonadati</taxon>
        <taxon>Pseudomonadota</taxon>
        <taxon>Gammaproteobacteria</taxon>
        <taxon>Enterobacterales</taxon>
        <taxon>Erwiniaceae</taxon>
        <taxon>Paramixta</taxon>
    </lineage>
</organism>
<dbReference type="RefSeq" id="WP_173633311.1">
    <property type="nucleotide sequence ID" value="NZ_CP054212.1"/>
</dbReference>
<name>A0A6M8U9Q5_9GAMM</name>
<gene>
    <name evidence="2" type="ORF">PMPD1_1325</name>
</gene>
<proteinExistence type="predicted"/>
<dbReference type="PANTHER" id="PTHR18964:SF169">
    <property type="entry name" value="N-ACETYLMANNOSAMINE KINASE"/>
    <property type="match status" value="1"/>
</dbReference>
<dbReference type="NCBIfam" id="NF003461">
    <property type="entry name" value="PRK05082.1"/>
    <property type="match status" value="1"/>
</dbReference>
<dbReference type="Pfam" id="PF00480">
    <property type="entry name" value="ROK"/>
    <property type="match status" value="1"/>
</dbReference>
<dbReference type="PANTHER" id="PTHR18964">
    <property type="entry name" value="ROK (REPRESSOR, ORF, KINASE) FAMILY"/>
    <property type="match status" value="1"/>
</dbReference>
<dbReference type="GO" id="GO:0019262">
    <property type="term" value="P:N-acetylneuraminate catabolic process"/>
    <property type="evidence" value="ECO:0007669"/>
    <property type="project" value="TreeGrafter"/>
</dbReference>
<reference evidence="2 3" key="1">
    <citation type="submission" date="2020-06" db="EMBL/GenBank/DDBJ databases">
        <title>Genome sequence of Paramixta manurensis strain PD-1.</title>
        <authorList>
            <person name="Lee C.W."/>
            <person name="Kim J."/>
        </authorList>
    </citation>
    <scope>NUCLEOTIDE SEQUENCE [LARGE SCALE GENOMIC DNA]</scope>
    <source>
        <strain evidence="2 3">PD-1</strain>
    </source>
</reference>
<keyword evidence="1" id="KW-0119">Carbohydrate metabolism</keyword>
<sequence length="291" mass="30686">MILALDIGGTKLSAAWIDNQHCVARKQVAMRHDEAGFLIALREVTQAPYPVEKVAVAATGFLREGQVWSVNLHTIPFWKGFPLGQVLQQQFNCPVVMLNDAQAAAWGEFLPRQSRLSSLLFITLSTGVGGGLICDGELRIGSHGLAGHIGHATVNVRPLDAQPGNCGCGREGCLEHVASGTALARQASALLGRPLDSRQLFILAATDPQAEAILNNAARAVAQAIADTLMVVDIEEVVIGGSVGLAEGMLQRIRLALETFPALFHLPLTAALGGGDAGLLGAAAWAQRQTR</sequence>
<dbReference type="InterPro" id="IPR049874">
    <property type="entry name" value="ROK_cs"/>
</dbReference>